<dbReference type="AlphaFoldDB" id="A0AAW2D6D4"/>
<dbReference type="Proteomes" id="UP001459277">
    <property type="component" value="Unassembled WGS sequence"/>
</dbReference>
<sequence>MREIWLDLDMLGEPLKNDKEKEIIGSLSPQVSTCEEDGPILTEGKDTSIKTLSIDEMRSLTITETLDPKFKIRSRQHSRIIYKINQHDLLQETPIAEWIDSVSENASFTLTIFNPKGDNFDGLSGTIFDDILPFFEGDCPKKRKLWPVILELVALIPINLS</sequence>
<comment type="caution">
    <text evidence="1">The sequence shown here is derived from an EMBL/GenBank/DDBJ whole genome shotgun (WGS) entry which is preliminary data.</text>
</comment>
<evidence type="ECO:0000313" key="1">
    <source>
        <dbReference type="EMBL" id="KAL0005952.1"/>
    </source>
</evidence>
<name>A0AAW2D6D4_9ROSI</name>
<dbReference type="EMBL" id="JAZDWU010000004">
    <property type="protein sequence ID" value="KAL0005952.1"/>
    <property type="molecule type" value="Genomic_DNA"/>
</dbReference>
<protein>
    <submittedName>
        <fullName evidence="1">Uncharacterized protein</fullName>
    </submittedName>
</protein>
<keyword evidence="2" id="KW-1185">Reference proteome</keyword>
<reference evidence="1 2" key="1">
    <citation type="submission" date="2024-01" db="EMBL/GenBank/DDBJ databases">
        <title>A telomere-to-telomere, gap-free genome of sweet tea (Lithocarpus litseifolius).</title>
        <authorList>
            <person name="Zhou J."/>
        </authorList>
    </citation>
    <scope>NUCLEOTIDE SEQUENCE [LARGE SCALE GENOMIC DNA]</scope>
    <source>
        <strain evidence="1">Zhou-2022a</strain>
        <tissue evidence="1">Leaf</tissue>
    </source>
</reference>
<evidence type="ECO:0000313" key="2">
    <source>
        <dbReference type="Proteomes" id="UP001459277"/>
    </source>
</evidence>
<organism evidence="1 2">
    <name type="scientific">Lithocarpus litseifolius</name>
    <dbReference type="NCBI Taxonomy" id="425828"/>
    <lineage>
        <taxon>Eukaryota</taxon>
        <taxon>Viridiplantae</taxon>
        <taxon>Streptophyta</taxon>
        <taxon>Embryophyta</taxon>
        <taxon>Tracheophyta</taxon>
        <taxon>Spermatophyta</taxon>
        <taxon>Magnoliopsida</taxon>
        <taxon>eudicotyledons</taxon>
        <taxon>Gunneridae</taxon>
        <taxon>Pentapetalae</taxon>
        <taxon>rosids</taxon>
        <taxon>fabids</taxon>
        <taxon>Fagales</taxon>
        <taxon>Fagaceae</taxon>
        <taxon>Lithocarpus</taxon>
    </lineage>
</organism>
<proteinExistence type="predicted"/>
<accession>A0AAW2D6D4</accession>
<gene>
    <name evidence="1" type="ORF">SO802_013513</name>
</gene>